<feature type="transmembrane region" description="Helical" evidence="1">
    <location>
        <begin position="5"/>
        <end position="21"/>
    </location>
</feature>
<dbReference type="Proteomes" id="UP000231693">
    <property type="component" value="Unassembled WGS sequence"/>
</dbReference>
<sequence length="51" mass="5445">MPTWLIIVIVAVVLALFGLLVPALKILLWIALAVIVIGLVLALVNRGKSKV</sequence>
<evidence type="ECO:0000313" key="3">
    <source>
        <dbReference type="Proteomes" id="UP000231693"/>
    </source>
</evidence>
<dbReference type="EMBL" id="PGFE01000001">
    <property type="protein sequence ID" value="PJJ76902.1"/>
    <property type="molecule type" value="Genomic_DNA"/>
</dbReference>
<accession>A0A2M9CY96</accession>
<keyword evidence="1" id="KW-0472">Membrane</keyword>
<feature type="transmembrane region" description="Helical" evidence="1">
    <location>
        <begin position="27"/>
        <end position="44"/>
    </location>
</feature>
<protein>
    <recommendedName>
        <fullName evidence="4">DUF4175 domain-containing protein</fullName>
    </recommendedName>
</protein>
<keyword evidence="1" id="KW-0812">Transmembrane</keyword>
<dbReference type="RefSeq" id="WP_170062603.1">
    <property type="nucleotide sequence ID" value="NZ_BOOX01000009.1"/>
</dbReference>
<keyword evidence="1" id="KW-1133">Transmembrane helix</keyword>
<comment type="caution">
    <text evidence="2">The sequence shown here is derived from an EMBL/GenBank/DDBJ whole genome shotgun (WGS) entry which is preliminary data.</text>
</comment>
<proteinExistence type="predicted"/>
<evidence type="ECO:0008006" key="4">
    <source>
        <dbReference type="Google" id="ProtNLM"/>
    </source>
</evidence>
<organism evidence="2 3">
    <name type="scientific">Sediminihabitans luteus</name>
    <dbReference type="NCBI Taxonomy" id="1138585"/>
    <lineage>
        <taxon>Bacteria</taxon>
        <taxon>Bacillati</taxon>
        <taxon>Actinomycetota</taxon>
        <taxon>Actinomycetes</taxon>
        <taxon>Micrococcales</taxon>
        <taxon>Cellulomonadaceae</taxon>
        <taxon>Sediminihabitans</taxon>
    </lineage>
</organism>
<evidence type="ECO:0000313" key="2">
    <source>
        <dbReference type="EMBL" id="PJJ76902.1"/>
    </source>
</evidence>
<gene>
    <name evidence="2" type="ORF">CLV28_0113</name>
</gene>
<evidence type="ECO:0000256" key="1">
    <source>
        <dbReference type="SAM" id="Phobius"/>
    </source>
</evidence>
<dbReference type="AlphaFoldDB" id="A0A2M9CY96"/>
<name>A0A2M9CY96_9CELL</name>
<reference evidence="2 3" key="1">
    <citation type="submission" date="2017-11" db="EMBL/GenBank/DDBJ databases">
        <title>Genomic Encyclopedia of Archaeal and Bacterial Type Strains, Phase II (KMG-II): From Individual Species to Whole Genera.</title>
        <authorList>
            <person name="Goeker M."/>
        </authorList>
    </citation>
    <scope>NUCLEOTIDE SEQUENCE [LARGE SCALE GENOMIC DNA]</scope>
    <source>
        <strain evidence="2 3">DSM 25478</strain>
    </source>
</reference>
<keyword evidence="3" id="KW-1185">Reference proteome</keyword>